<dbReference type="EMBL" id="MSIF01000016">
    <property type="protein sequence ID" value="OLF07329.1"/>
    <property type="molecule type" value="Genomic_DNA"/>
</dbReference>
<accession>A0A7Z1AVZ1</accession>
<evidence type="ECO:0000313" key="2">
    <source>
        <dbReference type="EMBL" id="OLF07329.1"/>
    </source>
</evidence>
<name>A0A7Z1AVZ1_9PSEU</name>
<comment type="caution">
    <text evidence="2">The sequence shown here is derived from an EMBL/GenBank/DDBJ whole genome shotgun (WGS) entry which is preliminary data.</text>
</comment>
<feature type="domain" description="Trypsin-co-occurring" evidence="1">
    <location>
        <begin position="12"/>
        <end position="105"/>
    </location>
</feature>
<dbReference type="AlphaFoldDB" id="A0A7Z1AVZ1"/>
<organism evidence="2 3">
    <name type="scientific">Actinophytocola xinjiangensis</name>
    <dbReference type="NCBI Taxonomy" id="485602"/>
    <lineage>
        <taxon>Bacteria</taxon>
        <taxon>Bacillati</taxon>
        <taxon>Actinomycetota</taxon>
        <taxon>Actinomycetes</taxon>
        <taxon>Pseudonocardiales</taxon>
        <taxon>Pseudonocardiaceae</taxon>
    </lineage>
</organism>
<gene>
    <name evidence="2" type="ORF">BLA60_27545</name>
</gene>
<protein>
    <recommendedName>
        <fullName evidence="1">Trypsin-co-occurring domain-containing protein</fullName>
    </recommendedName>
</protein>
<dbReference type="OrthoDB" id="489721at2"/>
<dbReference type="Pfam" id="PF19493">
    <property type="entry name" value="Trypco1"/>
    <property type="match status" value="1"/>
</dbReference>
<reference evidence="2 3" key="1">
    <citation type="submission" date="2016-12" db="EMBL/GenBank/DDBJ databases">
        <title>The draft genome sequence of Actinophytocola xinjiangensis.</title>
        <authorList>
            <person name="Wang W."/>
            <person name="Yuan L."/>
        </authorList>
    </citation>
    <scope>NUCLEOTIDE SEQUENCE [LARGE SCALE GENOMIC DNA]</scope>
    <source>
        <strain evidence="2 3">CGMCC 4.4663</strain>
    </source>
</reference>
<dbReference type="Proteomes" id="UP000185696">
    <property type="component" value="Unassembled WGS sequence"/>
</dbReference>
<dbReference type="NCBIfam" id="NF041216">
    <property type="entry name" value="CU044_2847_fam"/>
    <property type="match status" value="1"/>
</dbReference>
<dbReference type="InterPro" id="IPR045794">
    <property type="entry name" value="Trypco1"/>
</dbReference>
<keyword evidence="3" id="KW-1185">Reference proteome</keyword>
<dbReference type="RefSeq" id="WP_075135921.1">
    <property type="nucleotide sequence ID" value="NZ_MSIF01000016.1"/>
</dbReference>
<proteinExistence type="predicted"/>
<evidence type="ECO:0000313" key="3">
    <source>
        <dbReference type="Proteomes" id="UP000185696"/>
    </source>
</evidence>
<evidence type="ECO:0000259" key="1">
    <source>
        <dbReference type="Pfam" id="PF19493"/>
    </source>
</evidence>
<sequence>MISHLVPVRIGDVEVQIETVREPGTEPTSRLSDAGDRVHAAFGSAHEVIQGMAAKMVSAIDQLATSPAARPANLEIEFGLAFSAKGNIIVASGEANASLKVKLVYDVVPPK</sequence>